<dbReference type="PANTHER" id="PTHR24421">
    <property type="entry name" value="NITRATE/NITRITE SENSOR PROTEIN NARX-RELATED"/>
    <property type="match status" value="1"/>
</dbReference>
<protein>
    <recommendedName>
        <fullName evidence="2">histidine kinase</fullName>
        <ecNumber evidence="2">2.7.13.3</ecNumber>
    </recommendedName>
</protein>
<keyword evidence="8" id="KW-0902">Two-component regulatory system</keyword>
<dbReference type="Pfam" id="PF07730">
    <property type="entry name" value="HisKA_3"/>
    <property type="match status" value="1"/>
</dbReference>
<dbReference type="AlphaFoldDB" id="A0A6J4PSN2"/>
<sequence>MHPTGGNTDSAYDRFARLVVDGLSANVAVIEGSGAIVFANEAWMGFARANGGDPAKVSEGVNYLEACDAATGPDSEWAAAFAAGIREVLRGQRTSFELEYPCHDPDRRRWFVGRVTRLPGSGPPRAVVAHEEVTARRLYEEERESRRLHEARAREQRRIGRELHDRVAQSMAFVHQSLELHEFYEGREPGKAAEKMELAKRATRETLEATRDLSRVLSAAEVEGGLRAALSDLFRDIAPPWVAHEVGVEGDESAIPPEAQEQMFLILREAVRNALAHSGGERLAVRVRVNGEEAVGVVEDDGTGLGAEDARQRGAGGLDFMAERAALAGGTCRIGPSQLGGTRVEVIVPLHPTPIRSS</sequence>
<evidence type="ECO:0000313" key="11">
    <source>
        <dbReference type="EMBL" id="CAA9423352.1"/>
    </source>
</evidence>
<dbReference type="GO" id="GO:0005524">
    <property type="term" value="F:ATP binding"/>
    <property type="evidence" value="ECO:0007669"/>
    <property type="project" value="UniProtKB-KW"/>
</dbReference>
<dbReference type="InterPro" id="IPR011712">
    <property type="entry name" value="Sig_transdc_His_kin_sub3_dim/P"/>
</dbReference>
<accession>A0A6J4PSN2</accession>
<dbReference type="CDD" id="cd16917">
    <property type="entry name" value="HATPase_UhpB-NarQ-NarX-like"/>
    <property type="match status" value="1"/>
</dbReference>
<evidence type="ECO:0000256" key="1">
    <source>
        <dbReference type="ARBA" id="ARBA00000085"/>
    </source>
</evidence>
<reference evidence="11" key="1">
    <citation type="submission" date="2020-02" db="EMBL/GenBank/DDBJ databases">
        <authorList>
            <person name="Meier V. D."/>
        </authorList>
    </citation>
    <scope>NUCLEOTIDE SEQUENCE</scope>
    <source>
        <strain evidence="11">AVDCRST_MAG01</strain>
    </source>
</reference>
<evidence type="ECO:0000256" key="2">
    <source>
        <dbReference type="ARBA" id="ARBA00012438"/>
    </source>
</evidence>
<comment type="catalytic activity">
    <reaction evidence="1">
        <text>ATP + protein L-histidine = ADP + protein N-phospho-L-histidine.</text>
        <dbReference type="EC" id="2.7.13.3"/>
    </reaction>
</comment>
<dbReference type="SUPFAM" id="SSF55874">
    <property type="entry name" value="ATPase domain of HSP90 chaperone/DNA topoisomerase II/histidine kinase"/>
    <property type="match status" value="1"/>
</dbReference>
<gene>
    <name evidence="11" type="ORF">AVDCRST_MAG01-01-2427</name>
</gene>
<keyword evidence="4" id="KW-0808">Transferase</keyword>
<dbReference type="Gene3D" id="1.20.5.1930">
    <property type="match status" value="1"/>
</dbReference>
<evidence type="ECO:0000256" key="3">
    <source>
        <dbReference type="ARBA" id="ARBA00022553"/>
    </source>
</evidence>
<dbReference type="EMBL" id="CADCUW010000331">
    <property type="protein sequence ID" value="CAA9423352.1"/>
    <property type="molecule type" value="Genomic_DNA"/>
</dbReference>
<evidence type="ECO:0000256" key="8">
    <source>
        <dbReference type="ARBA" id="ARBA00023012"/>
    </source>
</evidence>
<dbReference type="Gene3D" id="3.30.565.10">
    <property type="entry name" value="Histidine kinase-like ATPase, C-terminal domain"/>
    <property type="match status" value="1"/>
</dbReference>
<keyword evidence="5" id="KW-0547">Nucleotide-binding</keyword>
<dbReference type="InterPro" id="IPR050482">
    <property type="entry name" value="Sensor_HK_TwoCompSys"/>
</dbReference>
<dbReference type="InterPro" id="IPR036890">
    <property type="entry name" value="HATPase_C_sf"/>
</dbReference>
<dbReference type="Gene3D" id="3.30.450.20">
    <property type="entry name" value="PAS domain"/>
    <property type="match status" value="1"/>
</dbReference>
<organism evidence="11">
    <name type="scientific">uncultured Rubrobacteraceae bacterium</name>
    <dbReference type="NCBI Taxonomy" id="349277"/>
    <lineage>
        <taxon>Bacteria</taxon>
        <taxon>Bacillati</taxon>
        <taxon>Actinomycetota</taxon>
        <taxon>Rubrobacteria</taxon>
        <taxon>Rubrobacterales</taxon>
        <taxon>Rubrobacteraceae</taxon>
        <taxon>environmental samples</taxon>
    </lineage>
</organism>
<evidence type="ECO:0000256" key="6">
    <source>
        <dbReference type="ARBA" id="ARBA00022777"/>
    </source>
</evidence>
<feature type="domain" description="Histidine kinase/HSP90-like ATPase" evidence="9">
    <location>
        <begin position="260"/>
        <end position="351"/>
    </location>
</feature>
<evidence type="ECO:0000256" key="7">
    <source>
        <dbReference type="ARBA" id="ARBA00022840"/>
    </source>
</evidence>
<dbReference type="PANTHER" id="PTHR24421:SF10">
    <property type="entry name" value="NITRATE_NITRITE SENSOR PROTEIN NARQ"/>
    <property type="match status" value="1"/>
</dbReference>
<name>A0A6J4PSN2_9ACTN</name>
<evidence type="ECO:0000256" key="5">
    <source>
        <dbReference type="ARBA" id="ARBA00022741"/>
    </source>
</evidence>
<proteinExistence type="predicted"/>
<keyword evidence="6" id="KW-0418">Kinase</keyword>
<dbReference type="Pfam" id="PF02518">
    <property type="entry name" value="HATPase_c"/>
    <property type="match status" value="1"/>
</dbReference>
<dbReference type="GO" id="GO:0046983">
    <property type="term" value="F:protein dimerization activity"/>
    <property type="evidence" value="ECO:0007669"/>
    <property type="project" value="InterPro"/>
</dbReference>
<feature type="domain" description="Signal transduction histidine kinase subgroup 3 dimerisation and phosphoacceptor" evidence="10">
    <location>
        <begin position="155"/>
        <end position="218"/>
    </location>
</feature>
<evidence type="ECO:0000259" key="10">
    <source>
        <dbReference type="Pfam" id="PF07730"/>
    </source>
</evidence>
<dbReference type="GO" id="GO:0000155">
    <property type="term" value="F:phosphorelay sensor kinase activity"/>
    <property type="evidence" value="ECO:0007669"/>
    <property type="project" value="InterPro"/>
</dbReference>
<evidence type="ECO:0000256" key="4">
    <source>
        <dbReference type="ARBA" id="ARBA00022679"/>
    </source>
</evidence>
<keyword evidence="7" id="KW-0067">ATP-binding</keyword>
<dbReference type="EC" id="2.7.13.3" evidence="2"/>
<keyword evidence="3" id="KW-0597">Phosphoprotein</keyword>
<evidence type="ECO:0000259" key="9">
    <source>
        <dbReference type="Pfam" id="PF02518"/>
    </source>
</evidence>
<dbReference type="InterPro" id="IPR003594">
    <property type="entry name" value="HATPase_dom"/>
</dbReference>
<dbReference type="GO" id="GO:0016020">
    <property type="term" value="C:membrane"/>
    <property type="evidence" value="ECO:0007669"/>
    <property type="project" value="InterPro"/>
</dbReference>